<accession>A0A8J2NKD6</accession>
<proteinExistence type="predicted"/>
<keyword evidence="1" id="KW-0732">Signal</keyword>
<name>A0A8J2NKD6_9HEXA</name>
<evidence type="ECO:0000256" key="1">
    <source>
        <dbReference type="SAM" id="SignalP"/>
    </source>
</evidence>
<evidence type="ECO:0000313" key="2">
    <source>
        <dbReference type="EMBL" id="CAG7716131.1"/>
    </source>
</evidence>
<comment type="caution">
    <text evidence="2">The sequence shown here is derived from an EMBL/GenBank/DDBJ whole genome shotgun (WGS) entry which is preliminary data.</text>
</comment>
<dbReference type="OrthoDB" id="9973045at2759"/>
<keyword evidence="3" id="KW-1185">Reference proteome</keyword>
<dbReference type="AlphaFoldDB" id="A0A8J2NKD6"/>
<dbReference type="EMBL" id="CAJVCH010036162">
    <property type="protein sequence ID" value="CAG7716131.1"/>
    <property type="molecule type" value="Genomic_DNA"/>
</dbReference>
<evidence type="ECO:0000313" key="3">
    <source>
        <dbReference type="Proteomes" id="UP000708208"/>
    </source>
</evidence>
<reference evidence="2" key="1">
    <citation type="submission" date="2021-06" db="EMBL/GenBank/DDBJ databases">
        <authorList>
            <person name="Hodson N. C."/>
            <person name="Mongue J. A."/>
            <person name="Jaron S. K."/>
        </authorList>
    </citation>
    <scope>NUCLEOTIDE SEQUENCE</scope>
</reference>
<organism evidence="2 3">
    <name type="scientific">Allacma fusca</name>
    <dbReference type="NCBI Taxonomy" id="39272"/>
    <lineage>
        <taxon>Eukaryota</taxon>
        <taxon>Metazoa</taxon>
        <taxon>Ecdysozoa</taxon>
        <taxon>Arthropoda</taxon>
        <taxon>Hexapoda</taxon>
        <taxon>Collembola</taxon>
        <taxon>Symphypleona</taxon>
        <taxon>Sminthuridae</taxon>
        <taxon>Allacma</taxon>
    </lineage>
</organism>
<dbReference type="Proteomes" id="UP000708208">
    <property type="component" value="Unassembled WGS sequence"/>
</dbReference>
<gene>
    <name evidence="2" type="ORF">AFUS01_LOCUS5660</name>
</gene>
<feature type="chain" id="PRO_5035218823" evidence="1">
    <location>
        <begin position="22"/>
        <end position="403"/>
    </location>
</feature>
<sequence>MRASISGFLFISLSLYSHIVGDPSDRDAEGTSSESKSQLPTTLLEELQGNSAYNAIHQMFQFLNTLGSKLQDMNERLISLEDVVFPNRTENVTDSGNTKPELDISALLKTLLEEPKAKLYSEENYTGISEDYAFLTTEFEGGCLDLKDLRRKVKSVDTFGTCIRLFYGQLCIGWSLAVYPGSVNSDSVLNKKLSQVESIGPCLSDEFEHATFTDADSSIGAQVEKSSSDVPDMIEICSLEKFYKATRPLEIPKLLTHLVGPHNRIELLVALIHPTLLNITHPQTEGQMESRDFYKSLEKHPGDVLGHGIPALLGGPTNESFNIFPQKPQGREDWLNITSGIRSMIMSEQTSIKVRGTDTTGPEILAQVALNFMYHNESSSRPYVFYYWVHLRSKRLFYGRILN</sequence>
<protein>
    <submittedName>
        <fullName evidence="2">Uncharacterized protein</fullName>
    </submittedName>
</protein>
<feature type="signal peptide" evidence="1">
    <location>
        <begin position="1"/>
        <end position="21"/>
    </location>
</feature>